<dbReference type="Pfam" id="PF16326">
    <property type="entry name" value="ABC_tran_CTD"/>
    <property type="match status" value="1"/>
</dbReference>
<dbReference type="GO" id="GO:0003677">
    <property type="term" value="F:DNA binding"/>
    <property type="evidence" value="ECO:0007669"/>
    <property type="project" value="UniProtKB-UniRule"/>
</dbReference>
<dbReference type="SUPFAM" id="SSF52540">
    <property type="entry name" value="P-loop containing nucleoside triphosphate hydrolases"/>
    <property type="match status" value="2"/>
</dbReference>
<dbReference type="InterPro" id="IPR001579">
    <property type="entry name" value="Glyco_hydro_18_chit_AS"/>
</dbReference>
<dbReference type="Proteomes" id="UP000002964">
    <property type="component" value="Unassembled WGS sequence"/>
</dbReference>
<comment type="function">
    <text evidence="11">Probably plays a role in ribosome assembly or function. May be involved in resolution of branched DNA intermediates that result from template switching in postreplication gaps. Binds DNA and has ATPase activity.</text>
</comment>
<evidence type="ECO:0000256" key="11">
    <source>
        <dbReference type="HAMAP-Rule" id="MF_00848"/>
    </source>
</evidence>
<evidence type="ECO:0000256" key="2">
    <source>
        <dbReference type="ARBA" id="ARBA00022737"/>
    </source>
</evidence>
<keyword evidence="15" id="KW-1185">Reference proteome</keyword>
<dbReference type="Gene3D" id="3.40.50.300">
    <property type="entry name" value="P-loop containing nucleotide triphosphate hydrolases"/>
    <property type="match status" value="2"/>
</dbReference>
<dbReference type="EC" id="3.6.1.-" evidence="11"/>
<feature type="binding site" evidence="11">
    <location>
        <begin position="352"/>
        <end position="359"/>
    </location>
    <ligand>
        <name>ATP</name>
        <dbReference type="ChEBI" id="CHEBI:30616"/>
        <label>2</label>
    </ligand>
</feature>
<dbReference type="InterPro" id="IPR003593">
    <property type="entry name" value="AAA+_ATPase"/>
</dbReference>
<name>H8YYF4_9GAMM</name>
<dbReference type="Pfam" id="PF12848">
    <property type="entry name" value="ABC_tran_Xtn"/>
    <property type="match status" value="1"/>
</dbReference>
<gene>
    <name evidence="11" type="primary">uup</name>
    <name evidence="14" type="ORF">Thi970DRAFT_01151</name>
</gene>
<evidence type="ECO:0000256" key="3">
    <source>
        <dbReference type="ARBA" id="ARBA00022741"/>
    </source>
</evidence>
<keyword evidence="4 11" id="KW-0227">DNA damage</keyword>
<dbReference type="GO" id="GO:0005975">
    <property type="term" value="P:carbohydrate metabolic process"/>
    <property type="evidence" value="ECO:0007669"/>
    <property type="project" value="InterPro"/>
</dbReference>
<dbReference type="HAMAP" id="MF_00848">
    <property type="entry name" value="Uup"/>
    <property type="match status" value="1"/>
</dbReference>
<accession>H8YYF4</accession>
<dbReference type="STRING" id="631362.Thi970DRAFT_01151"/>
<dbReference type="Gene3D" id="1.10.287.380">
    <property type="entry name" value="Valyl-tRNA synthetase, C-terminal domain"/>
    <property type="match status" value="1"/>
</dbReference>
<dbReference type="InterPro" id="IPR043686">
    <property type="entry name" value="Uup"/>
</dbReference>
<dbReference type="FunFam" id="3.40.50.300:FF:000309">
    <property type="entry name" value="ABC transporter ATP-binding protein"/>
    <property type="match status" value="1"/>
</dbReference>
<dbReference type="GO" id="GO:0005737">
    <property type="term" value="C:cytoplasm"/>
    <property type="evidence" value="ECO:0007669"/>
    <property type="project" value="UniProtKB-SubCell"/>
</dbReference>
<dbReference type="GO" id="GO:0004553">
    <property type="term" value="F:hydrolase activity, hydrolyzing O-glycosyl compounds"/>
    <property type="evidence" value="ECO:0007669"/>
    <property type="project" value="InterPro"/>
</dbReference>
<evidence type="ECO:0000256" key="10">
    <source>
        <dbReference type="ARBA" id="ARBA00061478"/>
    </source>
</evidence>
<dbReference type="AlphaFoldDB" id="H8YYF4"/>
<comment type="catalytic activity">
    <reaction evidence="9 11">
        <text>ATP + H2O = ADP + phosphate + H(+)</text>
        <dbReference type="Rhea" id="RHEA:13065"/>
        <dbReference type="ChEBI" id="CHEBI:15377"/>
        <dbReference type="ChEBI" id="CHEBI:15378"/>
        <dbReference type="ChEBI" id="CHEBI:30616"/>
        <dbReference type="ChEBI" id="CHEBI:43474"/>
        <dbReference type="ChEBI" id="CHEBI:456216"/>
    </reaction>
</comment>
<dbReference type="InterPro" id="IPR051309">
    <property type="entry name" value="ABCF_ATPase"/>
</dbReference>
<dbReference type="Pfam" id="PF00005">
    <property type="entry name" value="ABC_tran"/>
    <property type="match status" value="2"/>
</dbReference>
<comment type="similarity">
    <text evidence="10 11">Belongs to the ABC transporter superfamily. ABCF family. Uup subfamily.</text>
</comment>
<dbReference type="RefSeq" id="WP_009147563.1">
    <property type="nucleotide sequence ID" value="NZ_CP121471.1"/>
</dbReference>
<dbReference type="GO" id="GO:0016887">
    <property type="term" value="F:ATP hydrolysis activity"/>
    <property type="evidence" value="ECO:0007669"/>
    <property type="project" value="UniProtKB-UniRule"/>
</dbReference>
<dbReference type="InterPro" id="IPR017871">
    <property type="entry name" value="ABC_transporter-like_CS"/>
</dbReference>
<feature type="domain" description="ABC transporter" evidence="13">
    <location>
        <begin position="4"/>
        <end position="253"/>
    </location>
</feature>
<evidence type="ECO:0000313" key="14">
    <source>
        <dbReference type="EMBL" id="EIC23480.1"/>
    </source>
</evidence>
<dbReference type="EMBL" id="JH603168">
    <property type="protein sequence ID" value="EIC23480.1"/>
    <property type="molecule type" value="Genomic_DNA"/>
</dbReference>
<dbReference type="FunFam" id="3.40.50.300:FF:000011">
    <property type="entry name" value="Putative ABC transporter ATP-binding component"/>
    <property type="match status" value="1"/>
</dbReference>
<dbReference type="OrthoDB" id="9808609at2"/>
<sequence length="638" mass="70900">MPILSLRALSLAYGAEPLLDGVDLDIETGERVCLLGRNGAGKSTLMRIIAGEIQADSGEMRLGPGQRVARLAQEAPPGGEENVLEVVAAGLGDLGALAGEYHRLSQRVGQGASAGELERLAVVQQRLEAEGGWELEQRAERVITRLGLDAEARYASLSGGWRRRVLLAQALVREPDLLLLDEPTNHLDIEAIEWLEDFLLSYRGALLFITHDRRFLRRLATRILELDRGRLTDWPGDYANYLRRREERWHAEDLERARFDKKLAAEEVWIRQGVQARRTRNEGRVRALEALRQERQQRRERGGQARLRIDSGERSGRLVVETQDLSFAFGDRPIVTGLDTTILRGDRVGLIGPNGVGKTTLLKLLLGELEPDSGQIRRGTRLQVAYFDQLRAQLDPNLSVCDNLAGGRERIEIAGSSQHVLGYLKDFLFEPERARQPVGALSGGERNRLLLAKLFTLPANLLVLDEPTNDLDAETLELLEERLYAFDGTLLIVSHDRELLDNLVTSSLVFEAPGRVVESVGGYQDWLRQRPASAAPASAQSADKPPVAPKAPAKRAPTKLGYKDQRELDALPAQIEALEQEQQALEQQLADPVLYQLGDAQTRVAEASARMDAVGQELAQCYERWVLLEEKQAACNPD</sequence>
<evidence type="ECO:0000256" key="8">
    <source>
        <dbReference type="ARBA" id="ARBA00023204"/>
    </source>
</evidence>
<dbReference type="PROSITE" id="PS50893">
    <property type="entry name" value="ABC_TRANSPORTER_2"/>
    <property type="match status" value="2"/>
</dbReference>
<protein>
    <recommendedName>
        <fullName evidence="11">ATP-binding protein Uup</fullName>
        <ecNumber evidence="11">3.6.1.-</ecNumber>
    </recommendedName>
</protein>
<dbReference type="PROSITE" id="PS01095">
    <property type="entry name" value="GH18_1"/>
    <property type="match status" value="1"/>
</dbReference>
<evidence type="ECO:0000313" key="15">
    <source>
        <dbReference type="Proteomes" id="UP000002964"/>
    </source>
</evidence>
<evidence type="ECO:0000259" key="13">
    <source>
        <dbReference type="PROSITE" id="PS50893"/>
    </source>
</evidence>
<reference evidence="14 15" key="2">
    <citation type="submission" date="2011-11" db="EMBL/GenBank/DDBJ databases">
        <authorList>
            <consortium name="US DOE Joint Genome Institute"/>
            <person name="Lucas S."/>
            <person name="Han J."/>
            <person name="Lapidus A."/>
            <person name="Cheng J.-F."/>
            <person name="Goodwin L."/>
            <person name="Pitluck S."/>
            <person name="Peters L."/>
            <person name="Ovchinnikova G."/>
            <person name="Zhang X."/>
            <person name="Detter J.C."/>
            <person name="Han C."/>
            <person name="Tapia R."/>
            <person name="Land M."/>
            <person name="Hauser L."/>
            <person name="Kyrpides N."/>
            <person name="Ivanova N."/>
            <person name="Pagani I."/>
            <person name="Vogl K."/>
            <person name="Liu Z."/>
            <person name="Overmann J."/>
            <person name="Frigaard N.-U."/>
            <person name="Bryant D."/>
            <person name="Woyke T."/>
        </authorList>
    </citation>
    <scope>NUCLEOTIDE SEQUENCE [LARGE SCALE GENOMIC DNA]</scope>
    <source>
        <strain evidence="14 15">970</strain>
    </source>
</reference>
<dbReference type="InterPro" id="IPR027417">
    <property type="entry name" value="P-loop_NTPase"/>
</dbReference>
<feature type="compositionally biased region" description="Low complexity" evidence="12">
    <location>
        <begin position="532"/>
        <end position="551"/>
    </location>
</feature>
<keyword evidence="5 11" id="KW-0378">Hydrolase</keyword>
<reference evidence="15" key="1">
    <citation type="submission" date="2011-06" db="EMBL/GenBank/DDBJ databases">
        <authorList>
            <consortium name="US DOE Joint Genome Institute (JGI-PGF)"/>
            <person name="Lucas S."/>
            <person name="Han J."/>
            <person name="Lapidus A."/>
            <person name="Cheng J.-F."/>
            <person name="Goodwin L."/>
            <person name="Pitluck S."/>
            <person name="Peters L."/>
            <person name="Land M.L."/>
            <person name="Hauser L."/>
            <person name="Vogl K."/>
            <person name="Liu Z."/>
            <person name="Overmann J."/>
            <person name="Frigaard N.-U."/>
            <person name="Bryant D.A."/>
            <person name="Woyke T.J."/>
        </authorList>
    </citation>
    <scope>NUCLEOTIDE SEQUENCE [LARGE SCALE GENOMIC DNA]</scope>
    <source>
        <strain evidence="15">970</strain>
    </source>
</reference>
<dbReference type="InterPro" id="IPR032781">
    <property type="entry name" value="ABC_tran_Xtn"/>
</dbReference>
<dbReference type="CDD" id="cd03221">
    <property type="entry name" value="ABCF_EF-3"/>
    <property type="match status" value="1"/>
</dbReference>
<keyword evidence="3 11" id="KW-0547">Nucleotide-binding</keyword>
<evidence type="ECO:0000256" key="4">
    <source>
        <dbReference type="ARBA" id="ARBA00022763"/>
    </source>
</evidence>
<evidence type="ECO:0000256" key="6">
    <source>
        <dbReference type="ARBA" id="ARBA00022840"/>
    </source>
</evidence>
<dbReference type="PANTHER" id="PTHR42855:SF1">
    <property type="entry name" value="ABC TRANSPORTER DOMAIN-CONTAINING PROTEIN"/>
    <property type="match status" value="1"/>
</dbReference>
<dbReference type="PROSITE" id="PS00211">
    <property type="entry name" value="ABC_TRANSPORTER_1"/>
    <property type="match status" value="2"/>
</dbReference>
<dbReference type="HOGENOM" id="CLU_000604_36_0_6"/>
<keyword evidence="6 11" id="KW-0067">ATP-binding</keyword>
<evidence type="ECO:0000256" key="5">
    <source>
        <dbReference type="ARBA" id="ARBA00022801"/>
    </source>
</evidence>
<dbReference type="GO" id="GO:0005524">
    <property type="term" value="F:ATP binding"/>
    <property type="evidence" value="ECO:0007669"/>
    <property type="project" value="UniProtKB-UniRule"/>
</dbReference>
<organism evidence="14 15">
    <name type="scientific">Thiorhodovibrio frisius</name>
    <dbReference type="NCBI Taxonomy" id="631362"/>
    <lineage>
        <taxon>Bacteria</taxon>
        <taxon>Pseudomonadati</taxon>
        <taxon>Pseudomonadota</taxon>
        <taxon>Gammaproteobacteria</taxon>
        <taxon>Chromatiales</taxon>
        <taxon>Chromatiaceae</taxon>
        <taxon>Thiorhodovibrio</taxon>
    </lineage>
</organism>
<keyword evidence="1 11" id="KW-0963">Cytoplasm</keyword>
<dbReference type="InterPro" id="IPR003439">
    <property type="entry name" value="ABC_transporter-like_ATP-bd"/>
</dbReference>
<dbReference type="eggNOG" id="COG0488">
    <property type="taxonomic scope" value="Bacteria"/>
</dbReference>
<dbReference type="SMART" id="SM00382">
    <property type="entry name" value="AAA"/>
    <property type="match status" value="2"/>
</dbReference>
<dbReference type="InterPro" id="IPR037118">
    <property type="entry name" value="Val-tRNA_synth_C_sf"/>
</dbReference>
<evidence type="ECO:0000256" key="12">
    <source>
        <dbReference type="SAM" id="MobiDB-lite"/>
    </source>
</evidence>
<dbReference type="GO" id="GO:0006281">
    <property type="term" value="P:DNA repair"/>
    <property type="evidence" value="ECO:0007669"/>
    <property type="project" value="UniProtKB-KW"/>
</dbReference>
<comment type="subcellular location">
    <subcellularLocation>
        <location evidence="11">Cytoplasm</location>
    </subcellularLocation>
    <text evidence="11">Associates with ribosomes.</text>
</comment>
<evidence type="ECO:0000256" key="7">
    <source>
        <dbReference type="ARBA" id="ARBA00023125"/>
    </source>
</evidence>
<dbReference type="InterPro" id="IPR032524">
    <property type="entry name" value="ABC_tran_C"/>
</dbReference>
<evidence type="ECO:0000256" key="9">
    <source>
        <dbReference type="ARBA" id="ARBA00049360"/>
    </source>
</evidence>
<feature type="binding site" evidence="11">
    <location>
        <begin position="36"/>
        <end position="43"/>
    </location>
    <ligand>
        <name>ATP</name>
        <dbReference type="ChEBI" id="CHEBI:30616"/>
        <label>1</label>
    </ligand>
</feature>
<dbReference type="GO" id="GO:0043022">
    <property type="term" value="F:ribosome binding"/>
    <property type="evidence" value="ECO:0007669"/>
    <property type="project" value="UniProtKB-UniRule"/>
</dbReference>
<proteinExistence type="inferred from homology"/>
<keyword evidence="7 11" id="KW-0238">DNA-binding</keyword>
<dbReference type="PANTHER" id="PTHR42855">
    <property type="entry name" value="ABC TRANSPORTER ATP-BINDING SUBUNIT"/>
    <property type="match status" value="1"/>
</dbReference>
<keyword evidence="2 11" id="KW-0677">Repeat</keyword>
<feature type="domain" description="ABC transporter" evidence="13">
    <location>
        <begin position="320"/>
        <end position="539"/>
    </location>
</feature>
<evidence type="ECO:0000256" key="1">
    <source>
        <dbReference type="ARBA" id="ARBA00022490"/>
    </source>
</evidence>
<feature type="region of interest" description="Disordered" evidence="12">
    <location>
        <begin position="532"/>
        <end position="561"/>
    </location>
</feature>
<keyword evidence="8 11" id="KW-0234">DNA repair</keyword>